<accession>A0A194XHQ1</accession>
<keyword evidence="8" id="KW-1185">Reference proteome</keyword>
<dbReference type="PANTHER" id="PTHR11814">
    <property type="entry name" value="SULFATE TRANSPORTER"/>
    <property type="match status" value="1"/>
</dbReference>
<dbReference type="STRING" id="149040.A0A194XHQ1"/>
<reference evidence="7 8" key="1">
    <citation type="submission" date="2015-10" db="EMBL/GenBank/DDBJ databases">
        <title>Full genome of DAOMC 229536 Phialocephala scopiformis, a fungal endophyte of spruce producing the potent anti-insectan compound rugulosin.</title>
        <authorList>
            <consortium name="DOE Joint Genome Institute"/>
            <person name="Walker A.K."/>
            <person name="Frasz S.L."/>
            <person name="Seifert K.A."/>
            <person name="Miller J.D."/>
            <person name="Mondo S.J."/>
            <person name="Labutti K."/>
            <person name="Lipzen A."/>
            <person name="Dockter R."/>
            <person name="Kennedy M."/>
            <person name="Grigoriev I.V."/>
            <person name="Spatafora J.W."/>
        </authorList>
    </citation>
    <scope>NUCLEOTIDE SEQUENCE [LARGE SCALE GENOMIC DNA]</scope>
    <source>
        <strain evidence="7 8">CBS 120377</strain>
    </source>
</reference>
<feature type="transmembrane region" description="Helical" evidence="5">
    <location>
        <begin position="172"/>
        <end position="194"/>
    </location>
</feature>
<evidence type="ECO:0000256" key="4">
    <source>
        <dbReference type="ARBA" id="ARBA00023136"/>
    </source>
</evidence>
<feature type="transmembrane region" description="Helical" evidence="5">
    <location>
        <begin position="339"/>
        <end position="359"/>
    </location>
</feature>
<dbReference type="Pfam" id="PF00916">
    <property type="entry name" value="Sulfate_transp"/>
    <property type="match status" value="1"/>
</dbReference>
<evidence type="ECO:0000313" key="7">
    <source>
        <dbReference type="EMBL" id="KUJ19659.1"/>
    </source>
</evidence>
<dbReference type="NCBIfam" id="TIGR00815">
    <property type="entry name" value="sulP"/>
    <property type="match status" value="1"/>
</dbReference>
<dbReference type="KEGG" id="psco:LY89DRAFT_457629"/>
<evidence type="ECO:0000259" key="6">
    <source>
        <dbReference type="PROSITE" id="PS50801"/>
    </source>
</evidence>
<dbReference type="CDD" id="cd07042">
    <property type="entry name" value="STAS_SulP_like_sulfate_transporter"/>
    <property type="match status" value="1"/>
</dbReference>
<dbReference type="InterPro" id="IPR036513">
    <property type="entry name" value="STAS_dom_sf"/>
</dbReference>
<dbReference type="OrthoDB" id="288203at2759"/>
<feature type="transmembrane region" description="Helical" evidence="5">
    <location>
        <begin position="379"/>
        <end position="399"/>
    </location>
</feature>
<name>A0A194XHQ1_MOLSC</name>
<comment type="subcellular location">
    <subcellularLocation>
        <location evidence="1">Membrane</location>
        <topology evidence="1">Multi-pass membrane protein</topology>
    </subcellularLocation>
</comment>
<keyword evidence="4 5" id="KW-0472">Membrane</keyword>
<feature type="transmembrane region" description="Helical" evidence="5">
    <location>
        <begin position="219"/>
        <end position="237"/>
    </location>
</feature>
<keyword evidence="2 5" id="KW-0812">Transmembrane</keyword>
<feature type="domain" description="STAS" evidence="6">
    <location>
        <begin position="499"/>
        <end position="662"/>
    </location>
</feature>
<keyword evidence="3 5" id="KW-1133">Transmembrane helix</keyword>
<dbReference type="GO" id="GO:0016020">
    <property type="term" value="C:membrane"/>
    <property type="evidence" value="ECO:0007669"/>
    <property type="project" value="UniProtKB-SubCell"/>
</dbReference>
<dbReference type="Proteomes" id="UP000070700">
    <property type="component" value="Unassembled WGS sequence"/>
</dbReference>
<sequence>MMKYTLSRENVLSELGKDENLRRVKQSVFHGASELPPAAGRYLLQKVPVVQWLPKYSPRWLINDLIAGLTVGVILVPQALAYAKIAGIPLQDGLLASWLPSALYFIMGTSKDINTGPTSIIGLLTAQIIKQVSVDGYTPTAIAVAIAFSVGIYCLVMGLLKLGFFLEFVSLPVLTGFISAAAITIILGQVPAIFGETVGTGVANQIHDIFAKLPTTKPITFAVGISGILLLCIMQYAGQRWGKQSKVVWIMSISRNAITILLFTIISFFVNKDIKTPIFDLTGKIPSGLIPPKSPDLALVGKVFQSSLAVFIAAALEHIAIAKSFGRKNHYTIDQSQELTFLGVINVLNSFFGGMAVGGAASRTAVNSESGVKSPLSGLFTSGAVLLSVYFLTGALFWIPKATLSAVIIVAVWQIVVPVSVFISYWKVSFADFVASQIAFWVTLFVSAEEGIETATAFMVAYTLLSTIFSKAQTVQKDTFAQHYPSSSNGDRVDELPAGTALVKISHPIIFLNASRAKSNILDAVQTYHSGAPSGFDSQSKNPDRLWNELGAQHTALLRRKAEIPVNEAEYLPRVTVLVLDLQGVMYLDMSGIQALKDMQTELKAYAGGDIEIRFAGLRENLVGKLQRGGWQLVEEHEASDSWSRERSVVLYGTVRDAILARERVPCGEKEEMRLEHENMV</sequence>
<dbReference type="Pfam" id="PF01740">
    <property type="entry name" value="STAS"/>
    <property type="match status" value="1"/>
</dbReference>
<feature type="transmembrane region" description="Helical" evidence="5">
    <location>
        <begin position="65"/>
        <end position="85"/>
    </location>
</feature>
<organism evidence="7 8">
    <name type="scientific">Mollisia scopiformis</name>
    <name type="common">Conifer needle endophyte fungus</name>
    <name type="synonym">Phialocephala scopiformis</name>
    <dbReference type="NCBI Taxonomy" id="149040"/>
    <lineage>
        <taxon>Eukaryota</taxon>
        <taxon>Fungi</taxon>
        <taxon>Dikarya</taxon>
        <taxon>Ascomycota</taxon>
        <taxon>Pezizomycotina</taxon>
        <taxon>Leotiomycetes</taxon>
        <taxon>Helotiales</taxon>
        <taxon>Mollisiaceae</taxon>
        <taxon>Mollisia</taxon>
    </lineage>
</organism>
<proteinExistence type="predicted"/>
<evidence type="ECO:0000256" key="2">
    <source>
        <dbReference type="ARBA" id="ARBA00022692"/>
    </source>
</evidence>
<gene>
    <name evidence="7" type="ORF">LY89DRAFT_457629</name>
</gene>
<dbReference type="EMBL" id="KQ947410">
    <property type="protein sequence ID" value="KUJ19659.1"/>
    <property type="molecule type" value="Genomic_DNA"/>
</dbReference>
<dbReference type="GO" id="GO:0055085">
    <property type="term" value="P:transmembrane transport"/>
    <property type="evidence" value="ECO:0007669"/>
    <property type="project" value="InterPro"/>
</dbReference>
<dbReference type="InParanoid" id="A0A194XHQ1"/>
<dbReference type="Gene3D" id="3.30.750.24">
    <property type="entry name" value="STAS domain"/>
    <property type="match status" value="1"/>
</dbReference>
<feature type="transmembrane region" description="Helical" evidence="5">
    <location>
        <begin position="297"/>
        <end position="319"/>
    </location>
</feature>
<dbReference type="GeneID" id="28817381"/>
<dbReference type="InterPro" id="IPR001902">
    <property type="entry name" value="SLC26A/SulP_fam"/>
</dbReference>
<protein>
    <submittedName>
        <fullName evidence="7">SulP family sulfate permease</fullName>
    </submittedName>
</protein>
<evidence type="ECO:0000256" key="3">
    <source>
        <dbReference type="ARBA" id="ARBA00022989"/>
    </source>
</evidence>
<feature type="transmembrane region" description="Helical" evidence="5">
    <location>
        <begin position="140"/>
        <end position="160"/>
    </location>
</feature>
<feature type="transmembrane region" description="Helical" evidence="5">
    <location>
        <begin position="249"/>
        <end position="270"/>
    </location>
</feature>
<dbReference type="InterPro" id="IPR002645">
    <property type="entry name" value="STAS_dom"/>
</dbReference>
<dbReference type="RefSeq" id="XP_018074014.1">
    <property type="nucleotide sequence ID" value="XM_018207655.1"/>
</dbReference>
<evidence type="ECO:0000313" key="8">
    <source>
        <dbReference type="Proteomes" id="UP000070700"/>
    </source>
</evidence>
<dbReference type="InterPro" id="IPR011547">
    <property type="entry name" value="SLC26A/SulP_dom"/>
</dbReference>
<dbReference type="AlphaFoldDB" id="A0A194XHQ1"/>
<dbReference type="SUPFAM" id="SSF52091">
    <property type="entry name" value="SpoIIaa-like"/>
    <property type="match status" value="1"/>
</dbReference>
<evidence type="ECO:0000256" key="5">
    <source>
        <dbReference type="SAM" id="Phobius"/>
    </source>
</evidence>
<feature type="transmembrane region" description="Helical" evidence="5">
    <location>
        <begin position="406"/>
        <end position="426"/>
    </location>
</feature>
<dbReference type="PROSITE" id="PS50801">
    <property type="entry name" value="STAS"/>
    <property type="match status" value="1"/>
</dbReference>
<evidence type="ECO:0000256" key="1">
    <source>
        <dbReference type="ARBA" id="ARBA00004141"/>
    </source>
</evidence>